<reference evidence="1 2" key="1">
    <citation type="submission" date="2022-05" db="EMBL/GenBank/DDBJ databases">
        <authorList>
            <consortium name="Genoscope - CEA"/>
            <person name="William W."/>
        </authorList>
    </citation>
    <scope>NUCLEOTIDE SEQUENCE [LARGE SCALE GENOMIC DNA]</scope>
</reference>
<dbReference type="SUPFAM" id="SSF49785">
    <property type="entry name" value="Galactose-binding domain-like"/>
    <property type="match status" value="3"/>
</dbReference>
<dbReference type="InterPro" id="IPR051941">
    <property type="entry name" value="BG_Antigen-Binding_Lectin"/>
</dbReference>
<proteinExistence type="predicted"/>
<organism evidence="1 2">
    <name type="scientific">Pocillopora meandrina</name>
    <dbReference type="NCBI Taxonomy" id="46732"/>
    <lineage>
        <taxon>Eukaryota</taxon>
        <taxon>Metazoa</taxon>
        <taxon>Cnidaria</taxon>
        <taxon>Anthozoa</taxon>
        <taxon>Hexacorallia</taxon>
        <taxon>Scleractinia</taxon>
        <taxon>Astrocoeniina</taxon>
        <taxon>Pocilloporidae</taxon>
        <taxon>Pocillopora</taxon>
    </lineage>
</organism>
<protein>
    <submittedName>
        <fullName evidence="1">Uncharacterized protein</fullName>
    </submittedName>
</protein>
<keyword evidence="2" id="KW-1185">Reference proteome</keyword>
<dbReference type="PANTHER" id="PTHR45713">
    <property type="entry name" value="FTP DOMAIN-CONTAINING PROTEIN"/>
    <property type="match status" value="1"/>
</dbReference>
<dbReference type="Proteomes" id="UP001159428">
    <property type="component" value="Unassembled WGS sequence"/>
</dbReference>
<accession>A0AAU9VSD7</accession>
<gene>
    <name evidence="1" type="ORF">PMEA_00017093</name>
</gene>
<dbReference type="InterPro" id="IPR008979">
    <property type="entry name" value="Galactose-bd-like_sf"/>
</dbReference>
<name>A0AAU9VSD7_9CNID</name>
<sequence>MWRVDLGIRVWVVSVGIRPGRRLPNVDIRIGDEERVAFESNPLCRQGLEIINTVFLRYDCAEPMLGKYVYISLNYKEAATLELCDVQVFMNEGSVFDELIYRFLDFSQFVQGNLHSSLGSDRFVLQILNSGFMHKREVHRKDIIIDLPPKIEMLKRNVAILIPFNRSFEHYRKDTCTLNVFFDHYINGTVLGYSEVKGTVSVKSVYYRDNEKKTRERVFHCNIRDVRIRGANICDLQNKCGASVGSHCDKTFISPLLPPGGYHCKCNVGFVPSPSSKLGMDNHVNPGERCIRKPKGTIQHSNQNLALTMKVTACSTDNFDGCKKEAGCKEVFAFRRFVVDGILKTCFLSLNENKPWLIVHLDDYRPVSYVRVAASPKFPSDRLIVSVGKLTHFKMCAFRRVLEKGQQLSFGCNDYLFGNAVQITTNSRILSLCEIEVYSYSYANVALQPTSKLKKSFMNDGNLKSCFTKTGTVWSLDLGNNVRVAVVFILHGRSTYLEGSEITVGYSIKKEICTTIPKYEELGNYFECQKPVIGNSLEVELKSRRTFEICEVEVFQTKTGKMHNF</sequence>
<evidence type="ECO:0000313" key="2">
    <source>
        <dbReference type="Proteomes" id="UP001159428"/>
    </source>
</evidence>
<comment type="caution">
    <text evidence="1">The sequence shown here is derived from an EMBL/GenBank/DDBJ whole genome shotgun (WGS) entry which is preliminary data.</text>
</comment>
<dbReference type="Gene3D" id="2.60.120.260">
    <property type="entry name" value="Galactose-binding domain-like"/>
    <property type="match status" value="3"/>
</dbReference>
<dbReference type="AlphaFoldDB" id="A0AAU9VSD7"/>
<dbReference type="PANTHER" id="PTHR45713:SF6">
    <property type="entry name" value="F5_8 TYPE C DOMAIN-CONTAINING PROTEIN"/>
    <property type="match status" value="1"/>
</dbReference>
<dbReference type="EMBL" id="CALNXJ010000003">
    <property type="protein sequence ID" value="CAH3036725.1"/>
    <property type="molecule type" value="Genomic_DNA"/>
</dbReference>
<evidence type="ECO:0000313" key="1">
    <source>
        <dbReference type="EMBL" id="CAH3036725.1"/>
    </source>
</evidence>